<keyword evidence="14 18" id="KW-0539">Nucleus</keyword>
<keyword evidence="4" id="KW-0158">Chromosome</keyword>
<dbReference type="STRING" id="136037.A0A067RFT9"/>
<dbReference type="GO" id="GO:0031965">
    <property type="term" value="C:nuclear membrane"/>
    <property type="evidence" value="ECO:0007669"/>
    <property type="project" value="UniProtKB-SubCell"/>
</dbReference>
<dbReference type="AlphaFoldDB" id="A0A067RFT9"/>
<evidence type="ECO:0000256" key="5">
    <source>
        <dbReference type="ARBA" id="ARBA00022481"/>
    </source>
</evidence>
<keyword evidence="10" id="KW-0007">Acetylation</keyword>
<evidence type="ECO:0000256" key="1">
    <source>
        <dbReference type="ARBA" id="ARBA00004629"/>
    </source>
</evidence>
<dbReference type="Proteomes" id="UP000027135">
    <property type="component" value="Unassembled WGS sequence"/>
</dbReference>
<protein>
    <recommendedName>
        <fullName evidence="18">Nuclear pore complex protein</fullName>
    </recommendedName>
</protein>
<evidence type="ECO:0000256" key="4">
    <source>
        <dbReference type="ARBA" id="ARBA00022454"/>
    </source>
</evidence>
<dbReference type="InParanoid" id="A0A067RFT9"/>
<evidence type="ECO:0000256" key="13">
    <source>
        <dbReference type="ARBA" id="ARBA00023136"/>
    </source>
</evidence>
<dbReference type="FunCoup" id="A0A067RFT9">
    <property type="interactions" value="1680"/>
</dbReference>
<keyword evidence="3 18" id="KW-0813">Transport</keyword>
<evidence type="ECO:0000313" key="20">
    <source>
        <dbReference type="EMBL" id="KDR17897.1"/>
    </source>
</evidence>
<evidence type="ECO:0000256" key="18">
    <source>
        <dbReference type="RuleBase" id="RU365072"/>
    </source>
</evidence>
<dbReference type="FunFam" id="1.20.190.50:FF:000001">
    <property type="entry name" value="Nuclear pore complex protein"/>
    <property type="match status" value="1"/>
</dbReference>
<evidence type="ECO:0000256" key="15">
    <source>
        <dbReference type="ARBA" id="ARBA00023328"/>
    </source>
</evidence>
<dbReference type="OMA" id="MAHIVLF"/>
<dbReference type="GO" id="GO:0017056">
    <property type="term" value="F:structural constituent of nuclear pore"/>
    <property type="evidence" value="ECO:0007669"/>
    <property type="project" value="UniProtKB-UniRule"/>
</dbReference>
<evidence type="ECO:0000256" key="16">
    <source>
        <dbReference type="ARBA" id="ARBA00056880"/>
    </source>
</evidence>
<keyword evidence="6" id="KW-0597">Phosphoprotein</keyword>
<evidence type="ECO:0000256" key="11">
    <source>
        <dbReference type="ARBA" id="ARBA00023010"/>
    </source>
</evidence>
<accession>A0A067RFT9</accession>
<evidence type="ECO:0000256" key="19">
    <source>
        <dbReference type="SAM" id="MobiDB-lite"/>
    </source>
</evidence>
<sequence length="935" mass="107426">MEFSPRISSSVAKRIPDADLEKSVRLLDEAFTGKSLLRVSRNSPQSRVLGTRKRGSDRYGPREATSKLLHNVHDLSVTVGPDELNKLLHDSTTGASKFLHNVHDLSVTVGPDELNKLLHDSTTGALLTEQEPWKNVADKLYVEFLESLQSHGTEQQVFDTVADFIQTCSDRLDLLRDMERKVSQKFVPLSHREEWLENERNTWRLVYCLYQNRISTHLLSADGCKQMDDEAMDIPLRQQSEKEIMQQLYKNDNITRECQLVIDWLEQNASDQSREEACLQHFTDKTVAWENTLHQLQNKSSNIPYGSSRPIVPKLDPDAPLREGKPLHDIDVEDEARLVKEVFVQIRCGHLQQAQLLCMHTGQEWRAAALEGWRLHHDPNYETASGIDEVDKLPVEGNPNRDIWKLMAWKMAEDKRMPVFARATFAALCGHLSTLVEVCQSWEDLLWAHFRVLVDIRVEKEIRESSVRHYVELPAVYWQNEMDIEEVFSELAASKDTRIRNEALQMAHKVQQYLILDQIGTLMDEMEQWIKLHTEQKMQSLRFLSHLVLFLRLIGRAEKDHIGDAVLRAYVKELMQMHDPHLVAHYSATLPQEDQVALYAEFLADITDSGERELALAAAEDADLDIETITKTVVENIRNRETSTELPDLKAELTAEDMVKVLALDWVVYYPSQRAEALWQANALVCHFLAVGKLEAARKAFNKIPVDSVDLIMKQYQAMTDDSLNAEGLSVVHNLPTRVSSSIREYLCYKVYLDAQEGFSDWFEHYHNAKPIAPKLPPGEVPFTERVAYDHRHNQYKSELERWKMAMQQQTKTVKSQLYNVLTFPEGGWLVDSVSSEAEDEDVDTDGEMSRRQKQMDDLRQLCIPKVALLLHTVMHQMGEYTECIQLADLIVSEQHKLFKVFTKSKLGELLGRIAESSLALLDQKRDPWGHHVSS</sequence>
<evidence type="ECO:0000256" key="14">
    <source>
        <dbReference type="ARBA" id="ARBA00023242"/>
    </source>
</evidence>
<reference evidence="20 21" key="1">
    <citation type="journal article" date="2014" name="Nat. Commun.">
        <title>Molecular traces of alternative social organization in a termite genome.</title>
        <authorList>
            <person name="Terrapon N."/>
            <person name="Li C."/>
            <person name="Robertson H.M."/>
            <person name="Ji L."/>
            <person name="Meng X."/>
            <person name="Booth W."/>
            <person name="Chen Z."/>
            <person name="Childers C.P."/>
            <person name="Glastad K.M."/>
            <person name="Gokhale K."/>
            <person name="Gowin J."/>
            <person name="Gronenberg W."/>
            <person name="Hermansen R.A."/>
            <person name="Hu H."/>
            <person name="Hunt B.G."/>
            <person name="Huylmans A.K."/>
            <person name="Khalil S.M."/>
            <person name="Mitchell R.D."/>
            <person name="Munoz-Torres M.C."/>
            <person name="Mustard J.A."/>
            <person name="Pan H."/>
            <person name="Reese J.T."/>
            <person name="Scharf M.E."/>
            <person name="Sun F."/>
            <person name="Vogel H."/>
            <person name="Xiao J."/>
            <person name="Yang W."/>
            <person name="Yang Z."/>
            <person name="Yang Z."/>
            <person name="Zhou J."/>
            <person name="Zhu J."/>
            <person name="Brent C.S."/>
            <person name="Elsik C.G."/>
            <person name="Goodisman M.A."/>
            <person name="Liberles D.A."/>
            <person name="Roe R.M."/>
            <person name="Vargo E.L."/>
            <person name="Vilcinskas A."/>
            <person name="Wang J."/>
            <person name="Bornberg-Bauer E."/>
            <person name="Korb J."/>
            <person name="Zhang G."/>
            <person name="Liebig J."/>
        </authorList>
    </citation>
    <scope>NUCLEOTIDE SEQUENCE [LARGE SCALE GENOMIC DNA]</scope>
    <source>
        <tissue evidence="20">Whole organism</tissue>
    </source>
</reference>
<evidence type="ECO:0000313" key="21">
    <source>
        <dbReference type="Proteomes" id="UP000027135"/>
    </source>
</evidence>
<dbReference type="GO" id="GO:0000776">
    <property type="term" value="C:kinetochore"/>
    <property type="evidence" value="ECO:0007669"/>
    <property type="project" value="UniProtKB-KW"/>
</dbReference>
<keyword evidence="12 18" id="KW-0906">Nuclear pore complex</keyword>
<evidence type="ECO:0000256" key="3">
    <source>
        <dbReference type="ARBA" id="ARBA00022448"/>
    </source>
</evidence>
<dbReference type="Gene3D" id="1.20.190.50">
    <property type="match status" value="1"/>
</dbReference>
<dbReference type="eggNOG" id="KOG1964">
    <property type="taxonomic scope" value="Eukaryota"/>
</dbReference>
<keyword evidence="21" id="KW-1185">Reference proteome</keyword>
<dbReference type="GO" id="GO:0031080">
    <property type="term" value="C:nuclear pore outer ring"/>
    <property type="evidence" value="ECO:0007669"/>
    <property type="project" value="TreeGrafter"/>
</dbReference>
<dbReference type="Pfam" id="PF04121">
    <property type="entry name" value="Nup84_Nup100"/>
    <property type="match status" value="1"/>
</dbReference>
<comment type="subcellular location">
    <subcellularLocation>
        <location evidence="1">Chromosome</location>
        <location evidence="1">Centromere</location>
        <location evidence="1">Kinetochore</location>
    </subcellularLocation>
    <subcellularLocation>
        <location evidence="18">Nucleus</location>
        <location evidence="18">Nuclear pore complex</location>
    </subcellularLocation>
    <subcellularLocation>
        <location evidence="18">Nucleus membrane</location>
    </subcellularLocation>
</comment>
<keyword evidence="7" id="KW-0509">mRNA transport</keyword>
<comment type="subunit">
    <text evidence="17">Part of the nuclear pore complex (NPC). Forms part of the Nup160 subcomplex in the nuclear pore which is composed of NUP160, NUP133, NUP107 and Nup96; this complex plays a role in RNA export and in tethering Nup98 and NUP153 to the nucleus. Does not interact with TPR. Interacts with ZNF106.</text>
</comment>
<feature type="region of interest" description="Disordered" evidence="19">
    <location>
        <begin position="42"/>
        <end position="62"/>
    </location>
</feature>
<comment type="function">
    <text evidence="16">Plays a role in the nuclear pore complex (NPC) assembly and/or maintenance. Required for the assembly of peripheral proteins into the NPC. May anchor NUP62 to the NPC. Involved in nephrogenesis.</text>
</comment>
<evidence type="ECO:0000256" key="12">
    <source>
        <dbReference type="ARBA" id="ARBA00023132"/>
    </source>
</evidence>
<dbReference type="EMBL" id="KK852714">
    <property type="protein sequence ID" value="KDR17897.1"/>
    <property type="molecule type" value="Genomic_DNA"/>
</dbReference>
<keyword evidence="11 18" id="KW-0811">Translocation</keyword>
<dbReference type="PANTHER" id="PTHR13003:SF2">
    <property type="entry name" value="NUCLEAR PORE COMPLEX PROTEIN NUP107"/>
    <property type="match status" value="1"/>
</dbReference>
<dbReference type="GO" id="GO:0000973">
    <property type="term" value="P:post-transcriptional tethering of RNA polymerase II gene DNA at nuclear periphery"/>
    <property type="evidence" value="ECO:0007669"/>
    <property type="project" value="TreeGrafter"/>
</dbReference>
<evidence type="ECO:0000256" key="6">
    <source>
        <dbReference type="ARBA" id="ARBA00022553"/>
    </source>
</evidence>
<dbReference type="GO" id="GO:0006606">
    <property type="term" value="P:protein import into nucleus"/>
    <property type="evidence" value="ECO:0007669"/>
    <property type="project" value="TreeGrafter"/>
</dbReference>
<keyword evidence="15" id="KW-0137">Centromere</keyword>
<evidence type="ECO:0000256" key="7">
    <source>
        <dbReference type="ARBA" id="ARBA00022816"/>
    </source>
</evidence>
<evidence type="ECO:0000256" key="9">
    <source>
        <dbReference type="ARBA" id="ARBA00022927"/>
    </source>
</evidence>
<evidence type="ECO:0000256" key="8">
    <source>
        <dbReference type="ARBA" id="ARBA00022838"/>
    </source>
</evidence>
<keyword evidence="5" id="KW-0488">Methylation</keyword>
<evidence type="ECO:0000256" key="17">
    <source>
        <dbReference type="ARBA" id="ARBA00063956"/>
    </source>
</evidence>
<dbReference type="FunFam" id="1.10.3450.20:FF:000001">
    <property type="entry name" value="Nuclear pore complex protein"/>
    <property type="match status" value="1"/>
</dbReference>
<proteinExistence type="inferred from homology"/>
<dbReference type="GO" id="GO:0006406">
    <property type="term" value="P:mRNA export from nucleus"/>
    <property type="evidence" value="ECO:0007669"/>
    <property type="project" value="TreeGrafter"/>
</dbReference>
<keyword evidence="8" id="KW-0995">Kinetochore</keyword>
<dbReference type="InterPro" id="IPR007252">
    <property type="entry name" value="Nup84/Nup107"/>
</dbReference>
<comment type="function">
    <text evidence="18">Functions as a component of the nuclear pore complex (NPC).</text>
</comment>
<gene>
    <name evidence="20" type="ORF">L798_08204</name>
</gene>
<organism evidence="20 21">
    <name type="scientific">Zootermopsis nevadensis</name>
    <name type="common">Dampwood termite</name>
    <dbReference type="NCBI Taxonomy" id="136037"/>
    <lineage>
        <taxon>Eukaryota</taxon>
        <taxon>Metazoa</taxon>
        <taxon>Ecdysozoa</taxon>
        <taxon>Arthropoda</taxon>
        <taxon>Hexapoda</taxon>
        <taxon>Insecta</taxon>
        <taxon>Pterygota</taxon>
        <taxon>Neoptera</taxon>
        <taxon>Polyneoptera</taxon>
        <taxon>Dictyoptera</taxon>
        <taxon>Blattodea</taxon>
        <taxon>Blattoidea</taxon>
        <taxon>Termitoidae</taxon>
        <taxon>Termopsidae</taxon>
        <taxon>Zootermopsis</taxon>
    </lineage>
</organism>
<keyword evidence="13 18" id="KW-0472">Membrane</keyword>
<evidence type="ECO:0000256" key="2">
    <source>
        <dbReference type="ARBA" id="ARBA00009510"/>
    </source>
</evidence>
<comment type="similarity">
    <text evidence="2 18">Belongs to the nucleoporin Nup84/Nup107 family.</text>
</comment>
<evidence type="ECO:0000256" key="10">
    <source>
        <dbReference type="ARBA" id="ARBA00022990"/>
    </source>
</evidence>
<dbReference type="PANTHER" id="PTHR13003">
    <property type="entry name" value="NUP107-RELATED"/>
    <property type="match status" value="1"/>
</dbReference>
<name>A0A067RFT9_ZOONE</name>
<dbReference type="OrthoDB" id="3098at2759"/>
<dbReference type="Gene3D" id="1.10.3450.20">
    <property type="match status" value="1"/>
</dbReference>
<keyword evidence="9" id="KW-0653">Protein transport</keyword>